<evidence type="ECO:0000256" key="4">
    <source>
        <dbReference type="ARBA" id="ARBA00022989"/>
    </source>
</evidence>
<dbReference type="AlphaFoldDB" id="A0A2T5G4N3"/>
<gene>
    <name evidence="8" type="ORF">BLITH_0545</name>
</gene>
<dbReference type="CDD" id="cd06261">
    <property type="entry name" value="TM_PBP2"/>
    <property type="match status" value="1"/>
</dbReference>
<name>A0A2T5G4N3_9BACL</name>
<feature type="domain" description="ABC transmembrane type-1" evidence="7">
    <location>
        <begin position="26"/>
        <end position="222"/>
    </location>
</feature>
<keyword evidence="5 6" id="KW-0472">Membrane</keyword>
<dbReference type="GO" id="GO:0016020">
    <property type="term" value="C:membrane"/>
    <property type="evidence" value="ECO:0007669"/>
    <property type="project" value="UniProtKB-SubCell"/>
</dbReference>
<accession>A0A2T5G4N3</accession>
<dbReference type="InterPro" id="IPR049783">
    <property type="entry name" value="ABC_perm_TupB-like"/>
</dbReference>
<feature type="transmembrane region" description="Helical" evidence="6">
    <location>
        <begin position="97"/>
        <end position="124"/>
    </location>
</feature>
<evidence type="ECO:0000256" key="5">
    <source>
        <dbReference type="ARBA" id="ARBA00023136"/>
    </source>
</evidence>
<keyword evidence="2" id="KW-0813">Transport</keyword>
<feature type="transmembrane region" description="Helical" evidence="6">
    <location>
        <begin position="32"/>
        <end position="54"/>
    </location>
</feature>
<dbReference type="InterPro" id="IPR000515">
    <property type="entry name" value="MetI-like"/>
</dbReference>
<reference evidence="8 9" key="1">
    <citation type="submission" date="2017-08" db="EMBL/GenBank/DDBJ databases">
        <title>Burning lignite coal seam in the remote Altai Mountains harbors a hydrogen-driven thermophilic microbial community.</title>
        <authorList>
            <person name="Kadnikov V.V."/>
            <person name="Mardanov A.V."/>
            <person name="Ivasenko D."/>
            <person name="Beletsky A.V."/>
            <person name="Karnachuk O.V."/>
            <person name="Ravin N.V."/>
        </authorList>
    </citation>
    <scope>NUCLEOTIDE SEQUENCE [LARGE SCALE GENOMIC DNA]</scope>
    <source>
        <strain evidence="8">AL31</strain>
    </source>
</reference>
<protein>
    <submittedName>
        <fullName evidence="8">ABC-type tungstate transport system, permease protein</fullName>
    </submittedName>
</protein>
<dbReference type="InterPro" id="IPR035906">
    <property type="entry name" value="MetI-like_sf"/>
</dbReference>
<evidence type="ECO:0000313" key="8">
    <source>
        <dbReference type="EMBL" id="PTQ51115.1"/>
    </source>
</evidence>
<keyword evidence="4 6" id="KW-1133">Transmembrane helix</keyword>
<organism evidence="8 9">
    <name type="scientific">Brockia lithotrophica</name>
    <dbReference type="NCBI Taxonomy" id="933949"/>
    <lineage>
        <taxon>Bacteria</taxon>
        <taxon>Bacillati</taxon>
        <taxon>Bacillota</taxon>
        <taxon>Bacilli</taxon>
        <taxon>Bacillales</taxon>
        <taxon>Bacillales Family X. Incertae Sedis</taxon>
        <taxon>Brockia</taxon>
    </lineage>
</organism>
<dbReference type="GO" id="GO:0055085">
    <property type="term" value="P:transmembrane transport"/>
    <property type="evidence" value="ECO:0007669"/>
    <property type="project" value="InterPro"/>
</dbReference>
<feature type="transmembrane region" description="Helical" evidence="6">
    <location>
        <begin position="156"/>
        <end position="177"/>
    </location>
</feature>
<evidence type="ECO:0000256" key="6">
    <source>
        <dbReference type="SAM" id="Phobius"/>
    </source>
</evidence>
<evidence type="ECO:0000256" key="3">
    <source>
        <dbReference type="ARBA" id="ARBA00022692"/>
    </source>
</evidence>
<proteinExistence type="predicted"/>
<dbReference type="PROSITE" id="PS50928">
    <property type="entry name" value="ABC_TM1"/>
    <property type="match status" value="1"/>
</dbReference>
<dbReference type="PANTHER" id="PTHR43632:SF1">
    <property type="entry name" value="PERMEASE COMPONENT OF TUNGSTATE ABC TRANSPORTER"/>
    <property type="match status" value="1"/>
</dbReference>
<keyword evidence="3 6" id="KW-0812">Transmembrane</keyword>
<dbReference type="SUPFAM" id="SSF161098">
    <property type="entry name" value="MetI-like"/>
    <property type="match status" value="1"/>
</dbReference>
<sequence length="232" mass="24834">MDLVWSGLHEAVRILLAKDPEILAIFGLSLRIAVWALGISLLIGLPLGVFLGVVNFRGRGVLLSVFNAGMGLPPTVVGLWVALFLWRNGPLGDLHLIYTPTAIVIAEVILTTPILVSLVAAAAAGAKERLHEFFLSLGATPETYLYLLLREIRMPLLAAVIAGFGRVISEVGAAMIVGGNIRGETRTLTTAIVLEVSRGAFDRALAIGFLLLALSFAVTAFLTYLQHRVREG</sequence>
<evidence type="ECO:0000256" key="1">
    <source>
        <dbReference type="ARBA" id="ARBA00004141"/>
    </source>
</evidence>
<dbReference type="Gene3D" id="1.10.3720.10">
    <property type="entry name" value="MetI-like"/>
    <property type="match status" value="1"/>
</dbReference>
<dbReference type="NCBIfam" id="NF038017">
    <property type="entry name" value="ABC_perm1"/>
    <property type="match status" value="1"/>
</dbReference>
<comment type="subcellular location">
    <subcellularLocation>
        <location evidence="1">Membrane</location>
        <topology evidence="1">Multi-pass membrane protein</topology>
    </subcellularLocation>
</comment>
<evidence type="ECO:0000256" key="2">
    <source>
        <dbReference type="ARBA" id="ARBA00022448"/>
    </source>
</evidence>
<evidence type="ECO:0000259" key="7">
    <source>
        <dbReference type="PROSITE" id="PS50928"/>
    </source>
</evidence>
<evidence type="ECO:0000313" key="9">
    <source>
        <dbReference type="Proteomes" id="UP000244016"/>
    </source>
</evidence>
<dbReference type="EMBL" id="PEBW01000007">
    <property type="protein sequence ID" value="PTQ51115.1"/>
    <property type="molecule type" value="Genomic_DNA"/>
</dbReference>
<comment type="caution">
    <text evidence="8">The sequence shown here is derived from an EMBL/GenBank/DDBJ whole genome shotgun (WGS) entry which is preliminary data.</text>
</comment>
<feature type="transmembrane region" description="Helical" evidence="6">
    <location>
        <begin position="61"/>
        <end position="85"/>
    </location>
</feature>
<dbReference type="PANTHER" id="PTHR43632">
    <property type="entry name" value="PERMEASE COMPONENT OF TUNGSTATE ABC TRANSPORTER"/>
    <property type="match status" value="1"/>
</dbReference>
<feature type="transmembrane region" description="Helical" evidence="6">
    <location>
        <begin position="204"/>
        <end position="225"/>
    </location>
</feature>
<dbReference type="Proteomes" id="UP000244016">
    <property type="component" value="Unassembled WGS sequence"/>
</dbReference>